<sequence>MGSSTQPNTVADRADTEERLAALGVHSDPGLLRNIPARTSWLHWELILGLHQSSPLRTVQLHRELTRAPFIHQSSLVNLASAQVLIRVVLIGGPPSCMYGLPVPLAFIRQNKEEYATAWRVRQGLGPSLEQFGEECLAS</sequence>
<dbReference type="EMBL" id="KN121974">
    <property type="protein sequence ID" value="KFO34351.1"/>
    <property type="molecule type" value="Genomic_DNA"/>
</dbReference>
<dbReference type="AlphaFoldDB" id="A0A091EG14"/>
<gene>
    <name evidence="1" type="ORF">H920_04257</name>
</gene>
<dbReference type="Proteomes" id="UP000028990">
    <property type="component" value="Unassembled WGS sequence"/>
</dbReference>
<evidence type="ECO:0000313" key="1">
    <source>
        <dbReference type="EMBL" id="KFO34351.1"/>
    </source>
</evidence>
<protein>
    <submittedName>
        <fullName evidence="1">Uncharacterized protein</fullName>
    </submittedName>
</protein>
<accession>A0A091EG14</accession>
<proteinExistence type="predicted"/>
<reference evidence="1 2" key="1">
    <citation type="submission" date="2013-11" db="EMBL/GenBank/DDBJ databases">
        <title>The Damaraland mole rat (Fukomys damarensis) genome and evolution of African mole rats.</title>
        <authorList>
            <person name="Gladyshev V.N."/>
            <person name="Fang X."/>
        </authorList>
    </citation>
    <scope>NUCLEOTIDE SEQUENCE [LARGE SCALE GENOMIC DNA]</scope>
    <source>
        <tissue evidence="1">Liver</tissue>
    </source>
</reference>
<organism evidence="1 2">
    <name type="scientific">Fukomys damarensis</name>
    <name type="common">Damaraland mole rat</name>
    <name type="synonym">Cryptomys damarensis</name>
    <dbReference type="NCBI Taxonomy" id="885580"/>
    <lineage>
        <taxon>Eukaryota</taxon>
        <taxon>Metazoa</taxon>
        <taxon>Chordata</taxon>
        <taxon>Craniata</taxon>
        <taxon>Vertebrata</taxon>
        <taxon>Euteleostomi</taxon>
        <taxon>Mammalia</taxon>
        <taxon>Eutheria</taxon>
        <taxon>Euarchontoglires</taxon>
        <taxon>Glires</taxon>
        <taxon>Rodentia</taxon>
        <taxon>Hystricomorpha</taxon>
        <taxon>Bathyergidae</taxon>
        <taxon>Fukomys</taxon>
    </lineage>
</organism>
<keyword evidence="2" id="KW-1185">Reference proteome</keyword>
<name>A0A091EG14_FUKDA</name>
<evidence type="ECO:0000313" key="2">
    <source>
        <dbReference type="Proteomes" id="UP000028990"/>
    </source>
</evidence>